<dbReference type="EMBL" id="JAULSO010000005">
    <property type="protein sequence ID" value="KAK3682838.1"/>
    <property type="molecule type" value="Genomic_DNA"/>
</dbReference>
<sequence length="298" mass="32923">MAHLRPEQENFPLMRSPLMREKGTADVSRVPTPSTTFTQTDADEPNLEALGWRDGLNPDYPEFERHEEATNIEVFYDLFFAAILCMFAEVQDVTNISQLNTFIAYFVQSPLVHLSTARIFERSARAAHFGVMVGFVVIVPTFSVSDQKGQTFKTMSLILMASRLAMAAQYATILWQVRKFKNTKLPLGLMVGMNTVAAVVYMGAGFGFTDGHIALFFCVVLSFSGTHLVNRMSLLTYIFIGEGIITVLSAVTKIVLNQNSWTPPTTGNVTAGIATLYVLVTICTQLAEGLHRPHKVAG</sequence>
<protein>
    <submittedName>
        <fullName evidence="3">Uncharacterized protein</fullName>
    </submittedName>
</protein>
<feature type="transmembrane region" description="Helical" evidence="2">
    <location>
        <begin position="268"/>
        <end position="287"/>
    </location>
</feature>
<gene>
    <name evidence="3" type="ORF">B0T22DRAFT_445007</name>
</gene>
<feature type="transmembrane region" description="Helical" evidence="2">
    <location>
        <begin position="126"/>
        <end position="145"/>
    </location>
</feature>
<organism evidence="3 4">
    <name type="scientific">Podospora appendiculata</name>
    <dbReference type="NCBI Taxonomy" id="314037"/>
    <lineage>
        <taxon>Eukaryota</taxon>
        <taxon>Fungi</taxon>
        <taxon>Dikarya</taxon>
        <taxon>Ascomycota</taxon>
        <taxon>Pezizomycotina</taxon>
        <taxon>Sordariomycetes</taxon>
        <taxon>Sordariomycetidae</taxon>
        <taxon>Sordariales</taxon>
        <taxon>Podosporaceae</taxon>
        <taxon>Podospora</taxon>
    </lineage>
</organism>
<accession>A0AAE0X265</accession>
<feature type="compositionally biased region" description="Polar residues" evidence="1">
    <location>
        <begin position="31"/>
        <end position="40"/>
    </location>
</feature>
<keyword evidence="4" id="KW-1185">Reference proteome</keyword>
<dbReference type="PANTHER" id="PTHR42101">
    <property type="entry name" value="CHROMOSOME 16, WHOLE GENOME SHOTGUN SEQUENCE"/>
    <property type="match status" value="1"/>
</dbReference>
<comment type="caution">
    <text evidence="3">The sequence shown here is derived from an EMBL/GenBank/DDBJ whole genome shotgun (WGS) entry which is preliminary data.</text>
</comment>
<evidence type="ECO:0000256" key="2">
    <source>
        <dbReference type="SAM" id="Phobius"/>
    </source>
</evidence>
<feature type="transmembrane region" description="Helical" evidence="2">
    <location>
        <begin position="234"/>
        <end position="256"/>
    </location>
</feature>
<evidence type="ECO:0000313" key="3">
    <source>
        <dbReference type="EMBL" id="KAK3682838.1"/>
    </source>
</evidence>
<keyword evidence="2" id="KW-1133">Transmembrane helix</keyword>
<reference evidence="3" key="1">
    <citation type="journal article" date="2023" name="Mol. Phylogenet. Evol.">
        <title>Genome-scale phylogeny and comparative genomics of the fungal order Sordariales.</title>
        <authorList>
            <person name="Hensen N."/>
            <person name="Bonometti L."/>
            <person name="Westerberg I."/>
            <person name="Brannstrom I.O."/>
            <person name="Guillou S."/>
            <person name="Cros-Aarteil S."/>
            <person name="Calhoun S."/>
            <person name="Haridas S."/>
            <person name="Kuo A."/>
            <person name="Mondo S."/>
            <person name="Pangilinan J."/>
            <person name="Riley R."/>
            <person name="LaButti K."/>
            <person name="Andreopoulos B."/>
            <person name="Lipzen A."/>
            <person name="Chen C."/>
            <person name="Yan M."/>
            <person name="Daum C."/>
            <person name="Ng V."/>
            <person name="Clum A."/>
            <person name="Steindorff A."/>
            <person name="Ohm R.A."/>
            <person name="Martin F."/>
            <person name="Silar P."/>
            <person name="Natvig D.O."/>
            <person name="Lalanne C."/>
            <person name="Gautier V."/>
            <person name="Ament-Velasquez S.L."/>
            <person name="Kruys A."/>
            <person name="Hutchinson M.I."/>
            <person name="Powell A.J."/>
            <person name="Barry K."/>
            <person name="Miller A.N."/>
            <person name="Grigoriev I.V."/>
            <person name="Debuchy R."/>
            <person name="Gladieux P."/>
            <person name="Hiltunen Thoren M."/>
            <person name="Johannesson H."/>
        </authorList>
    </citation>
    <scope>NUCLEOTIDE SEQUENCE</scope>
    <source>
        <strain evidence="3">CBS 314.62</strain>
    </source>
</reference>
<keyword evidence="2" id="KW-0472">Membrane</keyword>
<evidence type="ECO:0000313" key="4">
    <source>
        <dbReference type="Proteomes" id="UP001270362"/>
    </source>
</evidence>
<feature type="transmembrane region" description="Helical" evidence="2">
    <location>
        <begin position="157"/>
        <end position="175"/>
    </location>
</feature>
<dbReference type="AlphaFoldDB" id="A0AAE0X265"/>
<dbReference type="PANTHER" id="PTHR42101:SF1">
    <property type="entry name" value="LOW TEMPERATURE REQUIREMENT A"/>
    <property type="match status" value="1"/>
</dbReference>
<reference evidence="3" key="2">
    <citation type="submission" date="2023-06" db="EMBL/GenBank/DDBJ databases">
        <authorList>
            <consortium name="Lawrence Berkeley National Laboratory"/>
            <person name="Haridas S."/>
            <person name="Hensen N."/>
            <person name="Bonometti L."/>
            <person name="Westerberg I."/>
            <person name="Brannstrom I.O."/>
            <person name="Guillou S."/>
            <person name="Cros-Aarteil S."/>
            <person name="Calhoun S."/>
            <person name="Kuo A."/>
            <person name="Mondo S."/>
            <person name="Pangilinan J."/>
            <person name="Riley R."/>
            <person name="Labutti K."/>
            <person name="Andreopoulos B."/>
            <person name="Lipzen A."/>
            <person name="Chen C."/>
            <person name="Yanf M."/>
            <person name="Daum C."/>
            <person name="Ng V."/>
            <person name="Clum A."/>
            <person name="Steindorff A."/>
            <person name="Ohm R."/>
            <person name="Martin F."/>
            <person name="Silar P."/>
            <person name="Natvig D."/>
            <person name="Lalanne C."/>
            <person name="Gautier V."/>
            <person name="Ament-Velasquez S.L."/>
            <person name="Kruys A."/>
            <person name="Hutchinson M.I."/>
            <person name="Powell A.J."/>
            <person name="Barry K."/>
            <person name="Miller A.N."/>
            <person name="Grigoriev I.V."/>
            <person name="Debuchy R."/>
            <person name="Gladieux P."/>
            <person name="Thoren M.H."/>
            <person name="Johannesson H."/>
        </authorList>
    </citation>
    <scope>NUCLEOTIDE SEQUENCE</scope>
    <source>
        <strain evidence="3">CBS 314.62</strain>
    </source>
</reference>
<name>A0AAE0X265_9PEZI</name>
<dbReference type="Proteomes" id="UP001270362">
    <property type="component" value="Unassembled WGS sequence"/>
</dbReference>
<proteinExistence type="predicted"/>
<feature type="region of interest" description="Disordered" evidence="1">
    <location>
        <begin position="22"/>
        <end position="41"/>
    </location>
</feature>
<evidence type="ECO:0000256" key="1">
    <source>
        <dbReference type="SAM" id="MobiDB-lite"/>
    </source>
</evidence>
<keyword evidence="2" id="KW-0812">Transmembrane</keyword>